<evidence type="ECO:0000313" key="4">
    <source>
        <dbReference type="Proteomes" id="UP000092993"/>
    </source>
</evidence>
<organism evidence="3 4">
    <name type="scientific">Grifola frondosa</name>
    <name type="common">Maitake</name>
    <name type="synonym">Polyporus frondosus</name>
    <dbReference type="NCBI Taxonomy" id="5627"/>
    <lineage>
        <taxon>Eukaryota</taxon>
        <taxon>Fungi</taxon>
        <taxon>Dikarya</taxon>
        <taxon>Basidiomycota</taxon>
        <taxon>Agaricomycotina</taxon>
        <taxon>Agaricomycetes</taxon>
        <taxon>Polyporales</taxon>
        <taxon>Grifolaceae</taxon>
        <taxon>Grifola</taxon>
    </lineage>
</organism>
<keyword evidence="1" id="KW-0812">Transmembrane</keyword>
<protein>
    <submittedName>
        <fullName evidence="3">Uncharacterized protein</fullName>
    </submittedName>
</protein>
<dbReference type="OrthoDB" id="3265564at2759"/>
<keyword evidence="4" id="KW-1185">Reference proteome</keyword>
<gene>
    <name evidence="3" type="ORF">A0H81_01757</name>
</gene>
<evidence type="ECO:0000256" key="2">
    <source>
        <dbReference type="SAM" id="SignalP"/>
    </source>
</evidence>
<keyword evidence="1" id="KW-1133">Transmembrane helix</keyword>
<comment type="caution">
    <text evidence="3">The sequence shown here is derived from an EMBL/GenBank/DDBJ whole genome shotgun (WGS) entry which is preliminary data.</text>
</comment>
<feature type="transmembrane region" description="Helical" evidence="1">
    <location>
        <begin position="198"/>
        <end position="218"/>
    </location>
</feature>
<dbReference type="Proteomes" id="UP000092993">
    <property type="component" value="Unassembled WGS sequence"/>
</dbReference>
<dbReference type="EMBL" id="LUGG01000002">
    <property type="protein sequence ID" value="OBZ78248.1"/>
    <property type="molecule type" value="Genomic_DNA"/>
</dbReference>
<keyword evidence="1" id="KW-0472">Membrane</keyword>
<feature type="transmembrane region" description="Helical" evidence="1">
    <location>
        <begin position="161"/>
        <end position="186"/>
    </location>
</feature>
<keyword evidence="2" id="KW-0732">Signal</keyword>
<sequence>MLSFSSLSLIATLALSAFTSASPINSDSLAPVAVPAVPAVAIPAVSGLGSRDAVRSVPVILADVQTKVTTYTQELTFITQANATVEVLTPIVTNIKVILTGALVEINGLVGQPAEIILASVDGTAKVTVVELANIISGLLIIVFEALNAVLAVVSITAKAAVVALLGTVGEILGCLICAIIMLVGGILTDLVFTLKPLLVSISTILTNLNVVVIVSVLGL</sequence>
<evidence type="ECO:0000256" key="1">
    <source>
        <dbReference type="SAM" id="Phobius"/>
    </source>
</evidence>
<feature type="chain" id="PRO_5008889230" evidence="2">
    <location>
        <begin position="22"/>
        <end position="220"/>
    </location>
</feature>
<dbReference type="OMA" id="CMILHIT"/>
<name>A0A1C7MN57_GRIFR</name>
<reference evidence="3 4" key="1">
    <citation type="submission" date="2016-03" db="EMBL/GenBank/DDBJ databases">
        <title>Whole genome sequencing of Grifola frondosa 9006-11.</title>
        <authorList>
            <person name="Min B."/>
            <person name="Park H."/>
            <person name="Kim J.-G."/>
            <person name="Cho H."/>
            <person name="Oh Y.-L."/>
            <person name="Kong W.-S."/>
            <person name="Choi I.-G."/>
        </authorList>
    </citation>
    <scope>NUCLEOTIDE SEQUENCE [LARGE SCALE GENOMIC DNA]</scope>
    <source>
        <strain evidence="3 4">9006-11</strain>
    </source>
</reference>
<accession>A0A1C7MN57</accession>
<dbReference type="AlphaFoldDB" id="A0A1C7MN57"/>
<evidence type="ECO:0000313" key="3">
    <source>
        <dbReference type="EMBL" id="OBZ78248.1"/>
    </source>
</evidence>
<feature type="signal peptide" evidence="2">
    <location>
        <begin position="1"/>
        <end position="21"/>
    </location>
</feature>
<feature type="transmembrane region" description="Helical" evidence="1">
    <location>
        <begin position="132"/>
        <end position="154"/>
    </location>
</feature>
<proteinExistence type="predicted"/>